<evidence type="ECO:0000256" key="12">
    <source>
        <dbReference type="ARBA" id="ARBA00023136"/>
    </source>
</evidence>
<feature type="binding site" evidence="15">
    <location>
        <position position="352"/>
    </location>
    <ligand>
        <name>ATP</name>
        <dbReference type="ChEBI" id="CHEBI:30616"/>
    </ligand>
</feature>
<keyword evidence="12 17" id="KW-0472">Membrane</keyword>
<comment type="cofactor">
    <cofactor evidence="1 16">
        <name>Mg(2+)</name>
        <dbReference type="ChEBI" id="CHEBI:18420"/>
    </cofactor>
</comment>
<feature type="binding site" evidence="15">
    <location>
        <position position="489"/>
    </location>
    <ligand>
        <name>ATP</name>
        <dbReference type="ChEBI" id="CHEBI:30616"/>
    </ligand>
</feature>
<dbReference type="InterPro" id="IPR036412">
    <property type="entry name" value="HAD-like_sf"/>
</dbReference>
<keyword evidence="6 15" id="KW-0547">Nucleotide-binding</keyword>
<feature type="binding site" evidence="16">
    <location>
        <position position="490"/>
    </location>
    <ligand>
        <name>Mg(2+)</name>
        <dbReference type="ChEBI" id="CHEBI:18420"/>
    </ligand>
</feature>
<proteinExistence type="inferred from homology"/>
<feature type="transmembrane region" description="Helical" evidence="17">
    <location>
        <begin position="633"/>
        <end position="652"/>
    </location>
</feature>
<dbReference type="GO" id="GO:0140327">
    <property type="term" value="F:flippase activity"/>
    <property type="evidence" value="ECO:0007669"/>
    <property type="project" value="UniProtKB-ARBA"/>
</dbReference>
<evidence type="ECO:0000256" key="14">
    <source>
        <dbReference type="ARBA" id="ARBA00050913"/>
    </source>
</evidence>
<dbReference type="Gene3D" id="3.40.1110.10">
    <property type="entry name" value="Calcium-transporting ATPase, cytoplasmic domain N"/>
    <property type="match status" value="1"/>
</dbReference>
<feature type="binding site" evidence="15">
    <location>
        <position position="460"/>
    </location>
    <ligand>
        <name>ATP</name>
        <dbReference type="ChEBI" id="CHEBI:30616"/>
    </ligand>
</feature>
<evidence type="ECO:0000256" key="7">
    <source>
        <dbReference type="ARBA" id="ARBA00022824"/>
    </source>
</evidence>
<comment type="catalytic activity">
    <reaction evidence="13 17">
        <text>ATP + H2O + phospholipidSide 1 = ADP + phosphate + phospholipidSide 2.</text>
        <dbReference type="EC" id="7.6.2.1"/>
    </reaction>
</comment>
<evidence type="ECO:0000256" key="9">
    <source>
        <dbReference type="ARBA" id="ARBA00022842"/>
    </source>
</evidence>
<dbReference type="InterPro" id="IPR032630">
    <property type="entry name" value="P_typ_ATPase_c"/>
</dbReference>
<keyword evidence="10 17" id="KW-1278">Translocase</keyword>
<comment type="caution">
    <text evidence="17">Lacks conserved residue(s) required for the propagation of feature annotation.</text>
</comment>
<evidence type="ECO:0000256" key="6">
    <source>
        <dbReference type="ARBA" id="ARBA00022741"/>
    </source>
</evidence>
<dbReference type="EnsemblMetazoa" id="SMAR010653-RA">
    <property type="protein sequence ID" value="SMAR010653-PA"/>
    <property type="gene ID" value="SMAR010653"/>
</dbReference>
<evidence type="ECO:0000256" key="1">
    <source>
        <dbReference type="ARBA" id="ARBA00001946"/>
    </source>
</evidence>
<dbReference type="eggNOG" id="KOG0206">
    <property type="taxonomic scope" value="Eukaryota"/>
</dbReference>
<dbReference type="OMA" id="YERANTA"/>
<evidence type="ECO:0000256" key="11">
    <source>
        <dbReference type="ARBA" id="ARBA00022989"/>
    </source>
</evidence>
<evidence type="ECO:0000259" key="19">
    <source>
        <dbReference type="Pfam" id="PF16212"/>
    </source>
</evidence>
<dbReference type="SUPFAM" id="SSF81665">
    <property type="entry name" value="Calcium ATPase, transmembrane domain M"/>
    <property type="match status" value="1"/>
</dbReference>
<feature type="binding site" evidence="15">
    <location>
        <position position="209"/>
    </location>
    <ligand>
        <name>ATP</name>
        <dbReference type="ChEBI" id="CHEBI:30616"/>
    </ligand>
</feature>
<sequence length="865" mass="97764">MYTSSKNTRENSDFEVNPHLQQELSQMDLQLMTNNTHHAQIHMTAQSQRIQDFFLLLSVCNTVVVSKHPHQDKMNSSGLYLDSSSQIYSSDDSPLVRNKQVPKKDNYVTPKHPVPTGATPPPSYNSTPVKKHRFLPLPFFGGTARTNSPTPSPGELRPIYEAESPDELALITAAYKYNCRLLKRMTDSVTLALPGEGLIEFQILNVLPFDPLRKRMSVILQHPFTKDIVLYCKGADSAIFPYLAQASSNESKKIIFQTQQQLNNYARKGLRVLVMAKKVLSKDEYQTWMYSHRLGELNLEEREQRIMESAIQIESGLELLGATGIEDRLQEGVPETISNLRKAGIIIWVITGDKQETAVNIAFSCHLFSYDMEIITVNSRSRETTEDTLKFHLEQIRLDATSRPMSPLSTWSSNSFFVRTGMRKKGLVIDGRTLSYILDRELDKTFLELAQHCNAVLCCRATPLQKASIVKLVKEEQHVLTLAIGDGANDVSMIQTADVGIGISGQEGMQAVMASDFAMAKFKYLERLLLVHGHWCYDRLARMVLYFFYKNAGIIFLIFWFQLYCGFSGTVVIDQLNIMLYNLFFTSLPPLIMGIYDQDAPSDLLLNKPRLYQQGIRSQVYKPYSFWVNISDAFYQSVVIFFFPMMILPYSFGNNGMPVITSLTSFRQVDNWSINNQMNKIPRSDAPLSGMPLFPSHITTVMLVYGNLPPQLPHVVYPCNCCICVWRADVGTMLHLAAMVLSIVVYYGFNIAYNYICISCPSLPNPYWVMQHTMGTSSYWLNILLVTVAALLPRLTVRFLQASLWPSDVAIALIAQRQEESAQEAGEFSVNWSRGSSISSIVRIGGGENHQQNHTMQSNTLTEVA</sequence>
<keyword evidence="21" id="KW-1185">Reference proteome</keyword>
<feature type="domain" description="P-type ATPase C-terminal" evidence="19">
    <location>
        <begin position="512"/>
        <end position="655"/>
    </location>
</feature>
<keyword evidence="4 17" id="KW-0812">Transmembrane</keyword>
<dbReference type="GO" id="GO:0016887">
    <property type="term" value="F:ATP hydrolysis activity"/>
    <property type="evidence" value="ECO:0007669"/>
    <property type="project" value="InterPro"/>
</dbReference>
<dbReference type="InterPro" id="IPR023299">
    <property type="entry name" value="ATPase_P-typ_cyto_dom_N"/>
</dbReference>
<evidence type="ECO:0000256" key="16">
    <source>
        <dbReference type="PIRSR" id="PIRSR606539-3"/>
    </source>
</evidence>
<evidence type="ECO:0000313" key="20">
    <source>
        <dbReference type="EnsemblMetazoa" id="SMAR010653-PA"/>
    </source>
</evidence>
<dbReference type="SUPFAM" id="SSF56784">
    <property type="entry name" value="HAD-like"/>
    <property type="match status" value="1"/>
</dbReference>
<keyword evidence="9 16" id="KW-0460">Magnesium</keyword>
<evidence type="ECO:0000256" key="17">
    <source>
        <dbReference type="RuleBase" id="RU362033"/>
    </source>
</evidence>
<feature type="binding site" evidence="15">
    <location>
        <position position="353"/>
    </location>
    <ligand>
        <name>ATP</name>
        <dbReference type="ChEBI" id="CHEBI:30616"/>
    </ligand>
</feature>
<evidence type="ECO:0000256" key="15">
    <source>
        <dbReference type="PIRSR" id="PIRSR606539-2"/>
    </source>
</evidence>
<dbReference type="EC" id="7.6.2.1" evidence="17"/>
<organism evidence="20 21">
    <name type="scientific">Strigamia maritima</name>
    <name type="common">European centipede</name>
    <name type="synonym">Geophilus maritimus</name>
    <dbReference type="NCBI Taxonomy" id="126957"/>
    <lineage>
        <taxon>Eukaryota</taxon>
        <taxon>Metazoa</taxon>
        <taxon>Ecdysozoa</taxon>
        <taxon>Arthropoda</taxon>
        <taxon>Myriapoda</taxon>
        <taxon>Chilopoda</taxon>
        <taxon>Pleurostigmophora</taxon>
        <taxon>Geophilomorpha</taxon>
        <taxon>Linotaeniidae</taxon>
        <taxon>Strigamia</taxon>
    </lineage>
</organism>
<evidence type="ECO:0000256" key="13">
    <source>
        <dbReference type="ARBA" id="ARBA00034036"/>
    </source>
</evidence>
<reference evidence="21" key="1">
    <citation type="submission" date="2011-05" db="EMBL/GenBank/DDBJ databases">
        <authorList>
            <person name="Richards S.R."/>
            <person name="Qu J."/>
            <person name="Jiang H."/>
            <person name="Jhangiani S.N."/>
            <person name="Agravi P."/>
            <person name="Goodspeed R."/>
            <person name="Gross S."/>
            <person name="Mandapat C."/>
            <person name="Jackson L."/>
            <person name="Mathew T."/>
            <person name="Pu L."/>
            <person name="Thornton R."/>
            <person name="Saada N."/>
            <person name="Wilczek-Boney K.B."/>
            <person name="Lee S."/>
            <person name="Kovar C."/>
            <person name="Wu Y."/>
            <person name="Scherer S.E."/>
            <person name="Worley K.C."/>
            <person name="Muzny D.M."/>
            <person name="Gibbs R."/>
        </authorList>
    </citation>
    <scope>NUCLEOTIDE SEQUENCE</scope>
    <source>
        <strain evidence="21">Brora</strain>
    </source>
</reference>
<feature type="transmembrane region" description="Helical" evidence="17">
    <location>
        <begin position="546"/>
        <end position="567"/>
    </location>
</feature>
<evidence type="ECO:0000256" key="3">
    <source>
        <dbReference type="ARBA" id="ARBA00008109"/>
    </source>
</evidence>
<dbReference type="GO" id="GO:0005789">
    <property type="term" value="C:endoplasmic reticulum membrane"/>
    <property type="evidence" value="ECO:0007669"/>
    <property type="project" value="UniProtKB-SubCell"/>
</dbReference>
<evidence type="ECO:0000256" key="18">
    <source>
        <dbReference type="SAM" id="MobiDB-lite"/>
    </source>
</evidence>
<keyword evidence="5 16" id="KW-0479">Metal-binding</keyword>
<dbReference type="GO" id="GO:0005524">
    <property type="term" value="F:ATP binding"/>
    <property type="evidence" value="ECO:0007669"/>
    <property type="project" value="UniProtKB-UniRule"/>
</dbReference>
<keyword evidence="7" id="KW-0256">Endoplasmic reticulum</keyword>
<dbReference type="Proteomes" id="UP000014500">
    <property type="component" value="Unassembled WGS sequence"/>
</dbReference>
<dbReference type="InterPro" id="IPR006539">
    <property type="entry name" value="P-type_ATPase_IV"/>
</dbReference>
<dbReference type="SUPFAM" id="SSF81660">
    <property type="entry name" value="Metal cation-transporting ATPase, ATP-binding domain N"/>
    <property type="match status" value="1"/>
</dbReference>
<dbReference type="InterPro" id="IPR001757">
    <property type="entry name" value="P_typ_ATPase"/>
</dbReference>
<evidence type="ECO:0000256" key="2">
    <source>
        <dbReference type="ARBA" id="ARBA00004477"/>
    </source>
</evidence>
<feature type="binding site" evidence="16">
    <location>
        <position position="486"/>
    </location>
    <ligand>
        <name>Mg(2+)</name>
        <dbReference type="ChEBI" id="CHEBI:18420"/>
    </ligand>
</feature>
<feature type="binding site" evidence="15">
    <location>
        <position position="351"/>
    </location>
    <ligand>
        <name>ATP</name>
        <dbReference type="ChEBI" id="CHEBI:30616"/>
    </ligand>
</feature>
<feature type="transmembrane region" description="Helical" evidence="17">
    <location>
        <begin position="776"/>
        <end position="797"/>
    </location>
</feature>
<feature type="binding site" evidence="15">
    <location>
        <position position="233"/>
    </location>
    <ligand>
        <name>ATP</name>
        <dbReference type="ChEBI" id="CHEBI:30616"/>
    </ligand>
</feature>
<dbReference type="GO" id="GO:0000287">
    <property type="term" value="F:magnesium ion binding"/>
    <property type="evidence" value="ECO:0007669"/>
    <property type="project" value="UniProtKB-UniRule"/>
</dbReference>
<feature type="binding site" evidence="15">
    <location>
        <position position="271"/>
    </location>
    <ligand>
        <name>ATP</name>
        <dbReference type="ChEBI" id="CHEBI:30616"/>
    </ligand>
</feature>
<comment type="similarity">
    <text evidence="3 17">Belongs to the cation transport ATPase (P-type) (TC 3.A.3) family. Type IV subfamily.</text>
</comment>
<accession>T1JA93</accession>
<feature type="binding site" evidence="15">
    <location>
        <position position="466"/>
    </location>
    <ligand>
        <name>ATP</name>
        <dbReference type="ChEBI" id="CHEBI:30616"/>
    </ligand>
</feature>
<dbReference type="GO" id="GO:0045332">
    <property type="term" value="P:phospholipid translocation"/>
    <property type="evidence" value="ECO:0007669"/>
    <property type="project" value="TreeGrafter"/>
</dbReference>
<dbReference type="NCBIfam" id="TIGR01494">
    <property type="entry name" value="ATPase_P-type"/>
    <property type="match status" value="1"/>
</dbReference>
<dbReference type="FunFam" id="3.40.1110.10:FF:000009">
    <property type="entry name" value="Phospholipid-transporting ATPase"/>
    <property type="match status" value="1"/>
</dbReference>
<dbReference type="PANTHER" id="PTHR24092:SF218">
    <property type="entry name" value="PHOSPHOLIPID-TRANSPORTING ATPASE"/>
    <property type="match status" value="1"/>
</dbReference>
<dbReference type="Pfam" id="PF13246">
    <property type="entry name" value="Cation_ATPase"/>
    <property type="match status" value="1"/>
</dbReference>
<comment type="catalytic activity">
    <reaction evidence="14">
        <text>a beta-D-glucosyl-(1&lt;-&gt;1')-N-acylsphing-4-enine(out) + ATP + H2O = a beta-D-glucosyl-(1&lt;-&gt;1')-N-acylsphing-4-enine(in) + ADP + phosphate + H(+)</text>
        <dbReference type="Rhea" id="RHEA:66036"/>
        <dbReference type="ChEBI" id="CHEBI:15377"/>
        <dbReference type="ChEBI" id="CHEBI:15378"/>
        <dbReference type="ChEBI" id="CHEBI:22801"/>
        <dbReference type="ChEBI" id="CHEBI:30616"/>
        <dbReference type="ChEBI" id="CHEBI:43474"/>
        <dbReference type="ChEBI" id="CHEBI:456216"/>
    </reaction>
    <physiologicalReaction direction="left-to-right" evidence="14">
        <dbReference type="Rhea" id="RHEA:66037"/>
    </physiologicalReaction>
</comment>
<keyword evidence="11 17" id="KW-1133">Transmembrane helix</keyword>
<feature type="binding site" evidence="15">
    <location>
        <position position="490"/>
    </location>
    <ligand>
        <name>ATP</name>
        <dbReference type="ChEBI" id="CHEBI:30616"/>
    </ligand>
</feature>
<dbReference type="Pfam" id="PF16212">
    <property type="entry name" value="PhoLip_ATPase_C"/>
    <property type="match status" value="2"/>
</dbReference>
<dbReference type="STRING" id="126957.T1JA93"/>
<comment type="subcellular location">
    <subcellularLocation>
        <location evidence="2">Endoplasmic reticulum membrane</location>
        <topology evidence="2">Multi-pass membrane protein</topology>
    </subcellularLocation>
    <subcellularLocation>
        <location evidence="17">Membrane</location>
        <topology evidence="17">Multi-pass membrane protein</topology>
    </subcellularLocation>
</comment>
<feature type="domain" description="P-type ATPase C-terminal" evidence="19">
    <location>
        <begin position="719"/>
        <end position="807"/>
    </location>
</feature>
<feature type="binding site" evidence="15">
    <location>
        <position position="167"/>
    </location>
    <ligand>
        <name>ATP</name>
        <dbReference type="ChEBI" id="CHEBI:30616"/>
    </ligand>
</feature>
<dbReference type="AlphaFoldDB" id="T1JA93"/>
<dbReference type="InterPro" id="IPR023214">
    <property type="entry name" value="HAD_sf"/>
</dbReference>
<dbReference type="Gene3D" id="3.40.50.1000">
    <property type="entry name" value="HAD superfamily/HAD-like"/>
    <property type="match status" value="1"/>
</dbReference>
<evidence type="ECO:0000256" key="5">
    <source>
        <dbReference type="ARBA" id="ARBA00022723"/>
    </source>
</evidence>
<feature type="transmembrane region" description="Helical" evidence="17">
    <location>
        <begin position="736"/>
        <end position="756"/>
    </location>
</feature>
<feature type="region of interest" description="Disordered" evidence="18">
    <location>
        <begin position="90"/>
        <end position="127"/>
    </location>
</feature>
<keyword evidence="8 15" id="KW-0067">ATP-binding</keyword>
<dbReference type="EMBL" id="JH431987">
    <property type="status" value="NOT_ANNOTATED_CDS"/>
    <property type="molecule type" value="Genomic_DNA"/>
</dbReference>
<evidence type="ECO:0000256" key="4">
    <source>
        <dbReference type="ARBA" id="ARBA00022692"/>
    </source>
</evidence>
<dbReference type="PANTHER" id="PTHR24092">
    <property type="entry name" value="PROBABLE PHOSPHOLIPID-TRANSPORTING ATPASE"/>
    <property type="match status" value="1"/>
</dbReference>
<dbReference type="GO" id="GO:0005886">
    <property type="term" value="C:plasma membrane"/>
    <property type="evidence" value="ECO:0007669"/>
    <property type="project" value="TreeGrafter"/>
</dbReference>
<evidence type="ECO:0000313" key="21">
    <source>
        <dbReference type="Proteomes" id="UP000014500"/>
    </source>
</evidence>
<reference evidence="20" key="2">
    <citation type="submission" date="2015-02" db="UniProtKB">
        <authorList>
            <consortium name="EnsemblMetazoa"/>
        </authorList>
    </citation>
    <scope>IDENTIFICATION</scope>
</reference>
<dbReference type="NCBIfam" id="TIGR01652">
    <property type="entry name" value="ATPase-Plipid"/>
    <property type="match status" value="1"/>
</dbReference>
<name>T1JA93_STRMM</name>
<protein>
    <recommendedName>
        <fullName evidence="17">Phospholipid-transporting ATPase</fullName>
        <ecNumber evidence="17">7.6.2.1</ecNumber>
    </recommendedName>
</protein>
<evidence type="ECO:0000256" key="8">
    <source>
        <dbReference type="ARBA" id="ARBA00022840"/>
    </source>
</evidence>
<dbReference type="InterPro" id="IPR023298">
    <property type="entry name" value="ATPase_P-typ_TM_dom_sf"/>
</dbReference>
<dbReference type="HOGENOM" id="CLU_000846_3_2_1"/>
<evidence type="ECO:0000256" key="10">
    <source>
        <dbReference type="ARBA" id="ARBA00022967"/>
    </source>
</evidence>
<dbReference type="PhylomeDB" id="T1JA93"/>
<dbReference type="FunFam" id="3.40.50.1000:FF:000023">
    <property type="entry name" value="Phospholipid-transporting ATPase"/>
    <property type="match status" value="1"/>
</dbReference>